<dbReference type="EMBL" id="NVVJ01000016">
    <property type="protein sequence ID" value="PCJ25563.1"/>
    <property type="molecule type" value="Genomic_DNA"/>
</dbReference>
<protein>
    <recommendedName>
        <fullName evidence="2">Peptidase M56 domain-containing protein</fullName>
    </recommendedName>
</protein>
<keyword evidence="1" id="KW-1133">Transmembrane helix</keyword>
<sequence>MENLTLSINDIFSWIQLATMKGTVTIILVLVFRKILGRWLSPSGKVLLWLAAIISLTVPISIESNWAIYSNPPLSEVYFSELNTPLKTIHSEAATSSSVTGVKLIVPSQRIGILETIWAIGVAIFLFILLLVQFKYLRINRLAKDAGPRIQLLADSCLDSLNYHRTIRILETHNVTSPCIQGVFRPVLLFPTGLESKLTDEALRHVILHEIVHIKHHDILLNWAMSLTLALHWFNPVIWLAFRQMKADQELACDAKVLDSLTKDQHQLYGNTLVALTAKFPSSPKYSLVTGTSSGIANDHLQLKRRLEMIKQHKNAKSTHGALALTLFLGLTIAACTSTDTQNATNSSIDASAEKIIQNLSVQGIHNKEGFFLALGKALQADQELENSILRDLGIAMTDAEFAMSAQAKPNRPAFHGQEEWTTEILDEWASDVLLSWRKLRPKEAFTWIYATRNSYGYKLPRQSLMRAMRDWAYLNQELAEQHALLLSNLQLRSEAIAGIVEKEYFEGDMSQEDEELTNRLLLEISDDSLKDQLARVLERRNSPTWSDIGGRISALQSRLEELENPTDSSEDLTPKERSQYLVRIKYTLEEMQKLKNQFDQSK</sequence>
<feature type="transmembrane region" description="Helical" evidence="1">
    <location>
        <begin position="220"/>
        <end position="242"/>
    </location>
</feature>
<dbReference type="InterPro" id="IPR008756">
    <property type="entry name" value="Peptidase_M56"/>
</dbReference>
<evidence type="ECO:0000313" key="3">
    <source>
        <dbReference type="EMBL" id="PCJ25563.1"/>
    </source>
</evidence>
<organism evidence="3 4">
    <name type="scientific">SAR86 cluster bacterium</name>
    <dbReference type="NCBI Taxonomy" id="2030880"/>
    <lineage>
        <taxon>Bacteria</taxon>
        <taxon>Pseudomonadati</taxon>
        <taxon>Pseudomonadota</taxon>
        <taxon>Gammaproteobacteria</taxon>
        <taxon>SAR86 cluster</taxon>
    </lineage>
</organism>
<dbReference type="Proteomes" id="UP000218327">
    <property type="component" value="Unassembled WGS sequence"/>
</dbReference>
<dbReference type="PANTHER" id="PTHR34978:SF3">
    <property type="entry name" value="SLR0241 PROTEIN"/>
    <property type="match status" value="1"/>
</dbReference>
<accession>A0A2A5B215</accession>
<gene>
    <name evidence="3" type="ORF">COA96_07000</name>
</gene>
<reference evidence="4" key="1">
    <citation type="submission" date="2017-08" db="EMBL/GenBank/DDBJ databases">
        <title>A dynamic microbial community with high functional redundancy inhabits the cold, oxic subseafloor aquifer.</title>
        <authorList>
            <person name="Tully B.J."/>
            <person name="Wheat C.G."/>
            <person name="Glazer B.T."/>
            <person name="Huber J.A."/>
        </authorList>
    </citation>
    <scope>NUCLEOTIDE SEQUENCE [LARGE SCALE GENOMIC DNA]</scope>
</reference>
<feature type="transmembrane region" description="Helical" evidence="1">
    <location>
        <begin position="44"/>
        <end position="62"/>
    </location>
</feature>
<evidence type="ECO:0000259" key="2">
    <source>
        <dbReference type="Pfam" id="PF05569"/>
    </source>
</evidence>
<dbReference type="Pfam" id="PF05569">
    <property type="entry name" value="Peptidase_M56"/>
    <property type="match status" value="1"/>
</dbReference>
<comment type="caution">
    <text evidence="3">The sequence shown here is derived from an EMBL/GenBank/DDBJ whole genome shotgun (WGS) entry which is preliminary data.</text>
</comment>
<evidence type="ECO:0000313" key="4">
    <source>
        <dbReference type="Proteomes" id="UP000218327"/>
    </source>
</evidence>
<feature type="transmembrane region" description="Helical" evidence="1">
    <location>
        <begin position="111"/>
        <end position="132"/>
    </location>
</feature>
<dbReference type="AlphaFoldDB" id="A0A2A5B215"/>
<proteinExistence type="predicted"/>
<keyword evidence="1" id="KW-0812">Transmembrane</keyword>
<dbReference type="Gene3D" id="3.30.2010.10">
    <property type="entry name" value="Metalloproteases ('zincins'), catalytic domain"/>
    <property type="match status" value="1"/>
</dbReference>
<name>A0A2A5B215_9GAMM</name>
<evidence type="ECO:0000256" key="1">
    <source>
        <dbReference type="SAM" id="Phobius"/>
    </source>
</evidence>
<keyword evidence="1" id="KW-0472">Membrane</keyword>
<dbReference type="PANTHER" id="PTHR34978">
    <property type="entry name" value="POSSIBLE SENSOR-TRANSDUCER PROTEIN BLAR"/>
    <property type="match status" value="1"/>
</dbReference>
<feature type="transmembrane region" description="Helical" evidence="1">
    <location>
        <begin position="12"/>
        <end position="32"/>
    </location>
</feature>
<dbReference type="CDD" id="cd07341">
    <property type="entry name" value="M56_BlaR1_MecR1_like"/>
    <property type="match status" value="1"/>
</dbReference>
<feature type="domain" description="Peptidase M56" evidence="2">
    <location>
        <begin position="18"/>
        <end position="310"/>
    </location>
</feature>
<dbReference type="InterPro" id="IPR052173">
    <property type="entry name" value="Beta-lactam_resp_regulator"/>
</dbReference>